<name>A0A1M5PLK1_BUTFI</name>
<dbReference type="PANTHER" id="PTHR45661">
    <property type="entry name" value="SURFACE ANTIGEN"/>
    <property type="match status" value="1"/>
</dbReference>
<dbReference type="STRING" id="1121131.SAMN02745229_00028"/>
<dbReference type="Proteomes" id="UP000184278">
    <property type="component" value="Unassembled WGS sequence"/>
</dbReference>
<dbReference type="AlphaFoldDB" id="A0A1M5PLK1"/>
<accession>A0A1M5PLK1</accession>
<evidence type="ECO:0000313" key="2">
    <source>
        <dbReference type="EMBL" id="SHH02631.1"/>
    </source>
</evidence>
<gene>
    <name evidence="2" type="ORF">SAMN02745229_00028</name>
</gene>
<dbReference type="Gene3D" id="3.80.10.10">
    <property type="entry name" value="Ribonuclease Inhibitor"/>
    <property type="match status" value="2"/>
</dbReference>
<dbReference type="PANTHER" id="PTHR45661:SF3">
    <property type="entry name" value="IG-LIKE DOMAIN-CONTAINING PROTEIN"/>
    <property type="match status" value="1"/>
</dbReference>
<dbReference type="InterPro" id="IPR026906">
    <property type="entry name" value="LRR_5"/>
</dbReference>
<organism evidence="2 3">
    <name type="scientific">Butyrivibrio fibrisolvens DSM 3071</name>
    <dbReference type="NCBI Taxonomy" id="1121131"/>
    <lineage>
        <taxon>Bacteria</taxon>
        <taxon>Bacillati</taxon>
        <taxon>Bacillota</taxon>
        <taxon>Clostridia</taxon>
        <taxon>Lachnospirales</taxon>
        <taxon>Lachnospiraceae</taxon>
        <taxon>Butyrivibrio</taxon>
    </lineage>
</organism>
<evidence type="ECO:0000313" key="3">
    <source>
        <dbReference type="Proteomes" id="UP000184278"/>
    </source>
</evidence>
<dbReference type="EMBL" id="FQXK01000003">
    <property type="protein sequence ID" value="SHH02631.1"/>
    <property type="molecule type" value="Genomic_DNA"/>
</dbReference>
<keyword evidence="1" id="KW-0472">Membrane</keyword>
<keyword evidence="1" id="KW-1133">Transmembrane helix</keyword>
<dbReference type="RefSeq" id="WP_073384512.1">
    <property type="nucleotide sequence ID" value="NZ_FQXK01000003.1"/>
</dbReference>
<feature type="transmembrane region" description="Helical" evidence="1">
    <location>
        <begin position="6"/>
        <end position="28"/>
    </location>
</feature>
<evidence type="ECO:0000256" key="1">
    <source>
        <dbReference type="SAM" id="Phobius"/>
    </source>
</evidence>
<keyword evidence="3" id="KW-1185">Reference proteome</keyword>
<reference evidence="3" key="1">
    <citation type="submission" date="2016-11" db="EMBL/GenBank/DDBJ databases">
        <authorList>
            <person name="Varghese N."/>
            <person name="Submissions S."/>
        </authorList>
    </citation>
    <scope>NUCLEOTIDE SEQUENCE [LARGE SCALE GENOMIC DNA]</scope>
    <source>
        <strain evidence="3">DSM 3071</strain>
    </source>
</reference>
<protein>
    <submittedName>
        <fullName evidence="2">Leucine rich repeat-containing protein</fullName>
    </submittedName>
</protein>
<dbReference type="GeneID" id="89509234"/>
<dbReference type="InterPro" id="IPR053139">
    <property type="entry name" value="Surface_bspA-like"/>
</dbReference>
<keyword evidence="1" id="KW-0812">Transmembrane</keyword>
<dbReference type="OrthoDB" id="1814867at2"/>
<dbReference type="InterPro" id="IPR032675">
    <property type="entry name" value="LRR_dom_sf"/>
</dbReference>
<proteinExistence type="predicted"/>
<dbReference type="Pfam" id="PF13306">
    <property type="entry name" value="LRR_5"/>
    <property type="match status" value="2"/>
</dbReference>
<sequence length="338" mass="37758">MKKIVIITIFCITIITIILFTVFGLPYIKPVKIPFALKGYEITLEDDYVILNKYVGNDKNVVIPERFLTKPVKVLGDRCFYNSLNGTPWEKEIESVEIPDSVEIIGDRCFAFISSLKSVTATNVISVGEHAFYENRALENVSLGSGLTIIKTKAFSANPHLVSFDFSNVKEIGDEAFAYSGLTNVTNMQSIEKIGARVFAETPWIYAQKGDFVIIYGSLQLYKGEEQIVVIPDGVKSIDGAFCQYSSEYKYPVDVQEIYIPDSVESISSYSFFSQDNVTIYIPDSVTSIEISYGRKWEGYDLSGIGTIVTTAGSYAEQYAKENGIPYEIVDSWEVPDT</sequence>